<reference evidence="3" key="1">
    <citation type="submission" date="2025-08" db="UniProtKB">
        <authorList>
            <consortium name="RefSeq"/>
        </authorList>
    </citation>
    <scope>IDENTIFICATION</scope>
</reference>
<proteinExistence type="predicted"/>
<sequence>MMRKKTRTIKLEEHEPDAFPMIVGKMKISLPQMRTVTSKEKIKVSASNSISTKATTCETSGNKMRLCVNLMPVLAAAKENVDEEKKENSSCINQEDTETSSTDESVEQTLDSFLGLHLDTDIEQSLNSGSVLPPVTQPKSAAEFCECQKRCHTPLPPIRLSEKTRGISPNVTTKDCRGDGLVKGQEADCRFWMDNPMISKSRSPEFRLPDISLSSLDTLLQMVTQKLKRKRRGGDEGPADHLLVAVREQHLREKSTTGDKLGQYVRMHGGFENLVFYCSYNTKGEYSSTLQGLHLSYGIVHILFES</sequence>
<organism evidence="2 3">
    <name type="scientific">Gymnodraco acuticeps</name>
    <name type="common">Antarctic dragonfish</name>
    <dbReference type="NCBI Taxonomy" id="8218"/>
    <lineage>
        <taxon>Eukaryota</taxon>
        <taxon>Metazoa</taxon>
        <taxon>Chordata</taxon>
        <taxon>Craniata</taxon>
        <taxon>Vertebrata</taxon>
        <taxon>Euteleostomi</taxon>
        <taxon>Actinopterygii</taxon>
        <taxon>Neopterygii</taxon>
        <taxon>Teleostei</taxon>
        <taxon>Neoteleostei</taxon>
        <taxon>Acanthomorphata</taxon>
        <taxon>Eupercaria</taxon>
        <taxon>Perciformes</taxon>
        <taxon>Notothenioidei</taxon>
        <taxon>Bathydraconidae</taxon>
        <taxon>Gymnodraco</taxon>
    </lineage>
</organism>
<feature type="region of interest" description="Disordered" evidence="1">
    <location>
        <begin position="79"/>
        <end position="105"/>
    </location>
</feature>
<dbReference type="GeneID" id="117544261"/>
<evidence type="ECO:0000256" key="1">
    <source>
        <dbReference type="SAM" id="MobiDB-lite"/>
    </source>
</evidence>
<dbReference type="KEGG" id="gacu:117544261"/>
<feature type="compositionally biased region" description="Polar residues" evidence="1">
    <location>
        <begin position="89"/>
        <end position="105"/>
    </location>
</feature>
<dbReference type="Proteomes" id="UP000515161">
    <property type="component" value="Unplaced"/>
</dbReference>
<name>A0A6P8TXH7_GYMAC</name>
<accession>A0A6P8TXH7</accession>
<evidence type="ECO:0000313" key="2">
    <source>
        <dbReference type="Proteomes" id="UP000515161"/>
    </source>
</evidence>
<gene>
    <name evidence="3" type="primary">LOC117544261</name>
</gene>
<keyword evidence="2" id="KW-1185">Reference proteome</keyword>
<dbReference type="RefSeq" id="XP_034069054.1">
    <property type="nucleotide sequence ID" value="XM_034213163.1"/>
</dbReference>
<dbReference type="AlphaFoldDB" id="A0A6P8TXH7"/>
<evidence type="ECO:0000313" key="3">
    <source>
        <dbReference type="RefSeq" id="XP_034069054.1"/>
    </source>
</evidence>
<feature type="compositionally biased region" description="Basic and acidic residues" evidence="1">
    <location>
        <begin position="79"/>
        <end position="88"/>
    </location>
</feature>
<dbReference type="OrthoDB" id="8847835at2759"/>
<dbReference type="InParanoid" id="A0A6P8TXH7"/>
<protein>
    <submittedName>
        <fullName evidence="3">Uncharacterized protein LOC117544261 isoform X1</fullName>
    </submittedName>
</protein>